<keyword evidence="3" id="KW-0732">Signal</keyword>
<organism evidence="4">
    <name type="scientific">Rhodnius prolixus</name>
    <name type="common">Triatomid bug</name>
    <dbReference type="NCBI Taxonomy" id="13249"/>
    <lineage>
        <taxon>Eukaryota</taxon>
        <taxon>Metazoa</taxon>
        <taxon>Ecdysozoa</taxon>
        <taxon>Arthropoda</taxon>
        <taxon>Hexapoda</taxon>
        <taxon>Insecta</taxon>
        <taxon>Pterygota</taxon>
        <taxon>Neoptera</taxon>
        <taxon>Paraneoptera</taxon>
        <taxon>Hemiptera</taxon>
        <taxon>Heteroptera</taxon>
        <taxon>Panheteroptera</taxon>
        <taxon>Cimicomorpha</taxon>
        <taxon>Reduviidae</taxon>
        <taxon>Triatominae</taxon>
        <taxon>Rhodnius</taxon>
    </lineage>
</organism>
<reference evidence="5" key="4">
    <citation type="submission" date="2015-05" db="UniProtKB">
        <authorList>
            <consortium name="EnsemblMetazoa"/>
        </authorList>
    </citation>
    <scope>IDENTIFICATION</scope>
</reference>
<proteinExistence type="evidence at transcript level"/>
<dbReference type="STRING" id="13249.F2FB36"/>
<feature type="region of interest" description="Disordered" evidence="2">
    <location>
        <begin position="29"/>
        <end position="51"/>
    </location>
</feature>
<reference evidence="4" key="2">
    <citation type="journal article" date="2011" name="Peptides">
        <title>Identification of kinin-related peptides in the disease vector, Rhodnius prolixus.</title>
        <authorList>
            <person name="Te Brugge V."/>
            <person name="Paluzzi J.P."/>
            <person name="Neupert S."/>
            <person name="Nachman R.J."/>
            <person name="Orchard I."/>
        </authorList>
    </citation>
    <scope>NUCLEOTIDE SEQUENCE</scope>
</reference>
<dbReference type="EMBL" id="BK007870">
    <property type="protein sequence ID" value="DAA34788.1"/>
    <property type="molecule type" value="mRNA"/>
</dbReference>
<protein>
    <submittedName>
        <fullName evidence="4 5">Kinin prepropeptide</fullName>
    </submittedName>
</protein>
<evidence type="ECO:0000256" key="3">
    <source>
        <dbReference type="SAM" id="SignalP"/>
    </source>
</evidence>
<keyword evidence="6" id="KW-1185">Reference proteome</keyword>
<reference evidence="6" key="3">
    <citation type="submission" date="2015-04" db="EMBL/GenBank/DDBJ databases">
        <authorList>
            <person name="Wilson R.K."/>
            <person name="Warren W."/>
            <person name="Dotson E."/>
            <person name="Oliveira P.L."/>
        </authorList>
    </citation>
    <scope>NUCLEOTIDE SEQUENCE</scope>
</reference>
<dbReference type="HOGENOM" id="CLU_693213_0_0_1"/>
<evidence type="ECO:0000313" key="6">
    <source>
        <dbReference type="Proteomes" id="UP000015103"/>
    </source>
</evidence>
<evidence type="ECO:0000256" key="2">
    <source>
        <dbReference type="SAM" id="MobiDB-lite"/>
    </source>
</evidence>
<evidence type="ECO:0000313" key="4">
    <source>
        <dbReference type="EMBL" id="DAA34788.1"/>
    </source>
</evidence>
<keyword evidence="1" id="KW-0175">Coiled coil</keyword>
<dbReference type="EnsemblMetazoa" id="RPRC000022-RA">
    <property type="protein sequence ID" value="RPRC000022-PA"/>
    <property type="gene ID" value="RPRC000022"/>
</dbReference>
<feature type="chain" id="PRO_5014089533" evidence="3">
    <location>
        <begin position="20"/>
        <end position="398"/>
    </location>
</feature>
<dbReference type="AlphaFoldDB" id="F2FB36"/>
<gene>
    <name evidence="4" type="primary">KININ</name>
</gene>
<name>F2FB36_RHOPR</name>
<feature type="signal peptide" evidence="3">
    <location>
        <begin position="1"/>
        <end position="19"/>
    </location>
</feature>
<dbReference type="VEuPathDB" id="VectorBase:RPRC000022"/>
<dbReference type="Proteomes" id="UP000015103">
    <property type="component" value="Unassembled WGS sequence"/>
</dbReference>
<sequence precursor="true">MILLWMVWTIAVICKTSQGNDIISTSAEGHNLTTAPSPLPTAKDNSKGIRDKRGTGHLLEQLLKENELAAEDLEDEEDLVNDKIKRTNNRGNFAGNPRMRFSSWAGKRAKFSSWGGKRVDDELISGTDGPIEYEIPEDKRANKFSSWAGKRTDEEGVNWMGNSPADLDSFIQQLEQKRAKFSSWAGKRDEDRQKFSHWAGKKFDDSLNMNDVLLEEEKRGAKFSSWAGKRAKFNSWGGKRFSNEFMNDNNDIEKNIVEEKRLSINPWKKIDDNGKRAKFSSWGGKRADDDWLKKARFNSWGGKRNSFNANITNSVDDLFLDHEDALIKRSAAAYTPLSWKRKPIFSSWGGKRTARSTQPQRRLIFPSNLFRDHSTWGALLRPIRRGPDFYAWGGKRST</sequence>
<evidence type="ECO:0000256" key="1">
    <source>
        <dbReference type="SAM" id="Coils"/>
    </source>
</evidence>
<reference evidence="4" key="1">
    <citation type="submission" date="2010-08" db="EMBL/GenBank/DDBJ databases">
        <authorList>
            <person name="Te Brugge V.A."/>
            <person name="Paluzzi J.-P.V."/>
            <person name="Orchard I."/>
        </authorList>
    </citation>
    <scope>NUCLEOTIDE SEQUENCE</scope>
</reference>
<dbReference type="EMBL" id="ACPB03005851">
    <property type="status" value="NOT_ANNOTATED_CDS"/>
    <property type="molecule type" value="Genomic_DNA"/>
</dbReference>
<feature type="coiled-coil region" evidence="1">
    <location>
        <begin position="56"/>
        <end position="90"/>
    </location>
</feature>
<dbReference type="InParanoid" id="F2FB36"/>
<evidence type="ECO:0000313" key="5">
    <source>
        <dbReference type="EnsemblMetazoa" id="RPRC000022-PA"/>
    </source>
</evidence>
<accession>F2FB36</accession>